<keyword evidence="1" id="KW-0479">Metal-binding</keyword>
<dbReference type="InterPro" id="IPR007219">
    <property type="entry name" value="XnlR_reg_dom"/>
</dbReference>
<dbReference type="OrthoDB" id="2593732at2759"/>
<evidence type="ECO:0000256" key="1">
    <source>
        <dbReference type="ARBA" id="ARBA00022723"/>
    </source>
</evidence>
<dbReference type="SMART" id="SM00066">
    <property type="entry name" value="GAL4"/>
    <property type="match status" value="1"/>
</dbReference>
<dbReference type="GO" id="GO:0009893">
    <property type="term" value="P:positive regulation of metabolic process"/>
    <property type="evidence" value="ECO:0007669"/>
    <property type="project" value="UniProtKB-ARBA"/>
</dbReference>
<dbReference type="Proteomes" id="UP000234254">
    <property type="component" value="Unassembled WGS sequence"/>
</dbReference>
<feature type="domain" description="Zn(2)-C6 fungal-type" evidence="7">
    <location>
        <begin position="38"/>
        <end position="67"/>
    </location>
</feature>
<comment type="caution">
    <text evidence="8">The sequence shown here is derived from an EMBL/GenBank/DDBJ whole genome shotgun (WGS) entry which is preliminary data.</text>
</comment>
<feature type="region of interest" description="Disordered" evidence="6">
    <location>
        <begin position="1"/>
        <end position="30"/>
    </location>
</feature>
<dbReference type="PANTHER" id="PTHR47256">
    <property type="entry name" value="ZN(II)2CYS6 TRANSCRIPTION FACTOR (EUROFUNG)-RELATED"/>
    <property type="match status" value="1"/>
</dbReference>
<evidence type="ECO:0000256" key="3">
    <source>
        <dbReference type="ARBA" id="ARBA00023125"/>
    </source>
</evidence>
<dbReference type="Gene3D" id="4.10.240.10">
    <property type="entry name" value="Zn(2)-C6 fungal-type DNA-binding domain"/>
    <property type="match status" value="1"/>
</dbReference>
<dbReference type="AlphaFoldDB" id="A0A2I1CWJ0"/>
<gene>
    <name evidence="8" type="ORF">P168DRAFT_292121</name>
</gene>
<evidence type="ECO:0000256" key="2">
    <source>
        <dbReference type="ARBA" id="ARBA00023015"/>
    </source>
</evidence>
<proteinExistence type="predicted"/>
<organism evidence="8 9">
    <name type="scientific">Aspergillus campestris (strain IBT 28561)</name>
    <dbReference type="NCBI Taxonomy" id="1392248"/>
    <lineage>
        <taxon>Eukaryota</taxon>
        <taxon>Fungi</taxon>
        <taxon>Dikarya</taxon>
        <taxon>Ascomycota</taxon>
        <taxon>Pezizomycotina</taxon>
        <taxon>Eurotiomycetes</taxon>
        <taxon>Eurotiomycetidae</taxon>
        <taxon>Eurotiales</taxon>
        <taxon>Aspergillaceae</taxon>
        <taxon>Aspergillus</taxon>
        <taxon>Aspergillus subgen. Circumdati</taxon>
    </lineage>
</organism>
<dbReference type="GO" id="GO:0000981">
    <property type="term" value="F:DNA-binding transcription factor activity, RNA polymerase II-specific"/>
    <property type="evidence" value="ECO:0007669"/>
    <property type="project" value="InterPro"/>
</dbReference>
<dbReference type="InterPro" id="IPR036864">
    <property type="entry name" value="Zn2-C6_fun-type_DNA-bd_sf"/>
</dbReference>
<keyword evidence="3" id="KW-0238">DNA-binding</keyword>
<name>A0A2I1CWJ0_ASPC2</name>
<dbReference type="SUPFAM" id="SSF57701">
    <property type="entry name" value="Zn2/Cys6 DNA-binding domain"/>
    <property type="match status" value="1"/>
</dbReference>
<dbReference type="GO" id="GO:0008270">
    <property type="term" value="F:zinc ion binding"/>
    <property type="evidence" value="ECO:0007669"/>
    <property type="project" value="InterPro"/>
</dbReference>
<sequence length="667" mass="75541">MSDSSSSTRLLAPAPGQPQKPNASADDVVPGRKHKTTACRACKLKKLKCRGDPPCEHCVSNRIECVVDEMADMRRKFAMKRKLDRLEQAEDILTQLIKALCASETKRLAQLLNLIRSNASLEDLQIFLQHQFSRPEIERSPELREVQLKIQRSSSESSSEEFTTGRSQRPPRRMLELRRLVDIPVHRVPAKPWTTATDDDDLVSHLVSLWLTWTFPFFHWLDADVFVRAMQSGDVNSPFCSPFLVNSILAEASYYSDYADVFTVPGDMLSRGDQFFEEARRLLDVGDNPPPSLATIQGLLIFFVRMVIMGKDRMGWMYLDLATRSAEEYAAAHPPRPPQSEEERVTQNVANRTLWGIFSFGSTAAVSLMKHIDVKPPSCPRVSILHGDPCDVWVPYPRSVDPVTGHHNCVFDRWCDICCITIQISRAFHDSSDRPPQADLVATVEDVYRQLQGWHANLPDCLAVETAAVPHVLSLHLFYHTTVIQIFGFLRSNIDTTLGPAAGERARNIGMSTARRIAYLLGLHRERWGIDRMAPSTIQWISVSLFTLLEGLDQPENRNPFVEVLVLGRAFARRFALATGIIRMIQLSAEQMKVALPEETHALFVDFQTQTWGDRDANGFSSFYPHFLTVVQQPEARQTEASMDNFLGKWDNLNIKEKDDDEGHDQQ</sequence>
<reference evidence="8" key="1">
    <citation type="submission" date="2016-12" db="EMBL/GenBank/DDBJ databases">
        <title>The genomes of Aspergillus section Nigri reveals drivers in fungal speciation.</title>
        <authorList>
            <consortium name="DOE Joint Genome Institute"/>
            <person name="Vesth T.C."/>
            <person name="Nybo J."/>
            <person name="Theobald S."/>
            <person name="Brandl J."/>
            <person name="Frisvad J.C."/>
            <person name="Nielsen K.F."/>
            <person name="Lyhne E.K."/>
            <person name="Kogle M.E."/>
            <person name="Kuo A."/>
            <person name="Riley R."/>
            <person name="Clum A."/>
            <person name="Nolan M."/>
            <person name="Lipzen A."/>
            <person name="Salamov A."/>
            <person name="Henrissat B."/>
            <person name="Wiebenga A."/>
            <person name="De vries R.P."/>
            <person name="Grigoriev I.V."/>
            <person name="Mortensen U.H."/>
            <person name="Andersen M.R."/>
            <person name="Baker S.E."/>
        </authorList>
    </citation>
    <scope>NUCLEOTIDE SEQUENCE</scope>
    <source>
        <strain evidence="8">IBT 28561</strain>
    </source>
</reference>
<dbReference type="CDD" id="cd12148">
    <property type="entry name" value="fungal_TF_MHR"/>
    <property type="match status" value="1"/>
</dbReference>
<dbReference type="Pfam" id="PF00172">
    <property type="entry name" value="Zn_clus"/>
    <property type="match status" value="1"/>
</dbReference>
<dbReference type="EMBL" id="MSFM01000010">
    <property type="protein sequence ID" value="PKY01991.1"/>
    <property type="molecule type" value="Genomic_DNA"/>
</dbReference>
<dbReference type="RefSeq" id="XP_024690585.1">
    <property type="nucleotide sequence ID" value="XM_024837526.1"/>
</dbReference>
<evidence type="ECO:0000256" key="4">
    <source>
        <dbReference type="ARBA" id="ARBA00023163"/>
    </source>
</evidence>
<dbReference type="VEuPathDB" id="FungiDB:P168DRAFT_292121"/>
<keyword evidence="4" id="KW-0804">Transcription</keyword>
<dbReference type="GO" id="GO:0003677">
    <property type="term" value="F:DNA binding"/>
    <property type="evidence" value="ECO:0007669"/>
    <property type="project" value="UniProtKB-KW"/>
</dbReference>
<accession>A0A2I1CWJ0</accession>
<protein>
    <recommendedName>
        <fullName evidence="7">Zn(2)-C6 fungal-type domain-containing protein</fullName>
    </recommendedName>
</protein>
<dbReference type="InterPro" id="IPR001138">
    <property type="entry name" value="Zn2Cys6_DnaBD"/>
</dbReference>
<dbReference type="GO" id="GO:0006351">
    <property type="term" value="P:DNA-templated transcription"/>
    <property type="evidence" value="ECO:0007669"/>
    <property type="project" value="InterPro"/>
</dbReference>
<keyword evidence="2" id="KW-0805">Transcription regulation</keyword>
<dbReference type="InterPro" id="IPR053187">
    <property type="entry name" value="Notoamide_regulator"/>
</dbReference>
<evidence type="ECO:0000256" key="5">
    <source>
        <dbReference type="ARBA" id="ARBA00023242"/>
    </source>
</evidence>
<dbReference type="Pfam" id="PF04082">
    <property type="entry name" value="Fungal_trans"/>
    <property type="match status" value="1"/>
</dbReference>
<evidence type="ECO:0000256" key="6">
    <source>
        <dbReference type="SAM" id="MobiDB-lite"/>
    </source>
</evidence>
<dbReference type="CDD" id="cd00067">
    <property type="entry name" value="GAL4"/>
    <property type="match status" value="1"/>
</dbReference>
<feature type="region of interest" description="Disordered" evidence="6">
    <location>
        <begin position="150"/>
        <end position="170"/>
    </location>
</feature>
<keyword evidence="5" id="KW-0539">Nucleus</keyword>
<evidence type="ECO:0000259" key="7">
    <source>
        <dbReference type="PROSITE" id="PS50048"/>
    </source>
</evidence>
<dbReference type="PROSITE" id="PS50048">
    <property type="entry name" value="ZN2_CY6_FUNGAL_2"/>
    <property type="match status" value="1"/>
</dbReference>
<evidence type="ECO:0000313" key="8">
    <source>
        <dbReference type="EMBL" id="PKY01991.1"/>
    </source>
</evidence>
<dbReference type="GeneID" id="36545050"/>
<dbReference type="PANTHER" id="PTHR47256:SF4">
    <property type="entry name" value="ZN(II)2CYS6 TRANSCRIPTION FACTOR (EUROFUNG)"/>
    <property type="match status" value="1"/>
</dbReference>
<evidence type="ECO:0000313" key="9">
    <source>
        <dbReference type="Proteomes" id="UP000234254"/>
    </source>
</evidence>
<dbReference type="PROSITE" id="PS00463">
    <property type="entry name" value="ZN2_CY6_FUNGAL_1"/>
    <property type="match status" value="1"/>
</dbReference>
<keyword evidence="9" id="KW-1185">Reference proteome</keyword>